<protein>
    <submittedName>
        <fullName evidence="2">Uncharacterized protein</fullName>
    </submittedName>
</protein>
<gene>
    <name evidence="2" type="ORF">J2S06_001253</name>
</gene>
<accession>A0ABT9VMH2</accession>
<name>A0ABT9VMH2_9BACI</name>
<evidence type="ECO:0000313" key="3">
    <source>
        <dbReference type="Proteomes" id="UP001225646"/>
    </source>
</evidence>
<evidence type="ECO:0000256" key="1">
    <source>
        <dbReference type="SAM" id="MobiDB-lite"/>
    </source>
</evidence>
<organism evidence="2 3">
    <name type="scientific">Aeribacillus alveayuensis</name>
    <dbReference type="NCBI Taxonomy" id="279215"/>
    <lineage>
        <taxon>Bacteria</taxon>
        <taxon>Bacillati</taxon>
        <taxon>Bacillota</taxon>
        <taxon>Bacilli</taxon>
        <taxon>Bacillales</taxon>
        <taxon>Bacillaceae</taxon>
        <taxon>Aeribacillus</taxon>
    </lineage>
</organism>
<sequence length="30" mass="3471">MNGSMNGSYDLASLTKEQKERIKQLERELT</sequence>
<feature type="region of interest" description="Disordered" evidence="1">
    <location>
        <begin position="1"/>
        <end position="30"/>
    </location>
</feature>
<proteinExistence type="predicted"/>
<reference evidence="2 3" key="1">
    <citation type="submission" date="2023-07" db="EMBL/GenBank/DDBJ databases">
        <title>Genomic Encyclopedia of Type Strains, Phase IV (KMG-IV): sequencing the most valuable type-strain genomes for metagenomic binning, comparative biology and taxonomic classification.</title>
        <authorList>
            <person name="Goeker M."/>
        </authorList>
    </citation>
    <scope>NUCLEOTIDE SEQUENCE [LARGE SCALE GENOMIC DNA]</scope>
    <source>
        <strain evidence="2 3">DSM 19092</strain>
    </source>
</reference>
<comment type="caution">
    <text evidence="2">The sequence shown here is derived from an EMBL/GenBank/DDBJ whole genome shotgun (WGS) entry which is preliminary data.</text>
</comment>
<keyword evidence="3" id="KW-1185">Reference proteome</keyword>
<feature type="compositionally biased region" description="Basic and acidic residues" evidence="1">
    <location>
        <begin position="16"/>
        <end position="30"/>
    </location>
</feature>
<dbReference type="Proteomes" id="UP001225646">
    <property type="component" value="Unassembled WGS sequence"/>
</dbReference>
<evidence type="ECO:0000313" key="2">
    <source>
        <dbReference type="EMBL" id="MDQ0162177.1"/>
    </source>
</evidence>
<dbReference type="EMBL" id="JAUSTR010000003">
    <property type="protein sequence ID" value="MDQ0162177.1"/>
    <property type="molecule type" value="Genomic_DNA"/>
</dbReference>